<reference evidence="1" key="1">
    <citation type="submission" date="2023-04" db="EMBL/GenBank/DDBJ databases">
        <title>Complete genome sequence of Temperatibacter marinus.</title>
        <authorList>
            <person name="Rong J.-C."/>
            <person name="Yi M.-L."/>
            <person name="Zhao Q."/>
        </authorList>
    </citation>
    <scope>NUCLEOTIDE SEQUENCE</scope>
    <source>
        <strain evidence="1">NBRC 110045</strain>
    </source>
</reference>
<evidence type="ECO:0008006" key="3">
    <source>
        <dbReference type="Google" id="ProtNLM"/>
    </source>
</evidence>
<proteinExistence type="predicted"/>
<protein>
    <recommendedName>
        <fullName evidence="3">ACT domain-containing protein</fullName>
    </recommendedName>
</protein>
<evidence type="ECO:0000313" key="1">
    <source>
        <dbReference type="EMBL" id="WND01850.1"/>
    </source>
</evidence>
<gene>
    <name evidence="1" type="ORF">QGN29_09835</name>
</gene>
<keyword evidence="2" id="KW-1185">Reference proteome</keyword>
<organism evidence="1 2">
    <name type="scientific">Temperatibacter marinus</name>
    <dbReference type="NCBI Taxonomy" id="1456591"/>
    <lineage>
        <taxon>Bacteria</taxon>
        <taxon>Pseudomonadati</taxon>
        <taxon>Pseudomonadota</taxon>
        <taxon>Alphaproteobacteria</taxon>
        <taxon>Kordiimonadales</taxon>
        <taxon>Temperatibacteraceae</taxon>
        <taxon>Temperatibacter</taxon>
    </lineage>
</organism>
<dbReference type="KEGG" id="tmk:QGN29_09835"/>
<name>A0AA52H9M7_9PROT</name>
<evidence type="ECO:0000313" key="2">
    <source>
        <dbReference type="Proteomes" id="UP001268683"/>
    </source>
</evidence>
<accession>A0AA52H9M7</accession>
<dbReference type="AlphaFoldDB" id="A0AA52H9M7"/>
<sequence length="98" mass="10786">MVYKSETRTTFSVHALHDSDTLARILDVFNVVGLTFIEMAATKSVDNFQKVILTFENLNSLERNGLVNKLNALVCVSLAQVETKFSPDYSSSSQALAA</sequence>
<dbReference type="RefSeq" id="WP_310797680.1">
    <property type="nucleotide sequence ID" value="NZ_CP123872.1"/>
</dbReference>
<dbReference type="EMBL" id="CP123872">
    <property type="protein sequence ID" value="WND01850.1"/>
    <property type="molecule type" value="Genomic_DNA"/>
</dbReference>
<dbReference type="Proteomes" id="UP001268683">
    <property type="component" value="Chromosome"/>
</dbReference>